<dbReference type="Pfam" id="PF00214">
    <property type="entry name" value="Calc_CGRP_IAPP"/>
    <property type="match status" value="1"/>
</dbReference>
<comment type="similarity">
    <text evidence="2">Belongs to the adrenomedullin family.</text>
</comment>
<protein>
    <submittedName>
        <fullName evidence="8">Adrenomedullin 3</fullName>
    </submittedName>
</protein>
<comment type="subcellular location">
    <subcellularLocation>
        <location evidence="1">Secreted</location>
    </subcellularLocation>
</comment>
<reference evidence="8" key="1">
    <citation type="journal article" date="2008" name="Am. J. Physiol. Regul. Integr. Comp. Physiol.">
        <title>Potent cardiovascular actions of homologous adrenomedullins in eels.</title>
        <authorList>
            <person name="Nobata S."/>
            <person name="Ogoshi M."/>
            <person name="Takei Y."/>
        </authorList>
    </citation>
    <scope>NUCLEOTIDE SEQUENCE</scope>
</reference>
<dbReference type="PANTHER" id="PTHR23414:SF2">
    <property type="entry name" value="PROTEIN ADM2"/>
    <property type="match status" value="1"/>
</dbReference>
<keyword evidence="5" id="KW-1015">Disulfide bond</keyword>
<keyword evidence="3" id="KW-0964">Secreted</keyword>
<feature type="compositionally biased region" description="Basic residues" evidence="6">
    <location>
        <begin position="103"/>
        <end position="118"/>
    </location>
</feature>
<name>B2DCR6_ANGJA</name>
<dbReference type="EMBL" id="AB363987">
    <property type="protein sequence ID" value="BAG24410.1"/>
    <property type="molecule type" value="mRNA"/>
</dbReference>
<dbReference type="GO" id="GO:0010460">
    <property type="term" value="P:positive regulation of heart rate"/>
    <property type="evidence" value="ECO:0007669"/>
    <property type="project" value="TreeGrafter"/>
</dbReference>
<evidence type="ECO:0000313" key="8">
    <source>
        <dbReference type="EMBL" id="BAG24410.1"/>
    </source>
</evidence>
<gene>
    <name evidence="8" type="primary">AM3</name>
</gene>
<dbReference type="InterPro" id="IPR021116">
    <property type="entry name" value="Calcitonin/adrenomedullin"/>
</dbReference>
<dbReference type="GO" id="GO:0003073">
    <property type="term" value="P:regulation of systemic arterial blood pressure"/>
    <property type="evidence" value="ECO:0007669"/>
    <property type="project" value="TreeGrafter"/>
</dbReference>
<dbReference type="PANTHER" id="PTHR23414">
    <property type="entry name" value="ADRENOMEDULLIN, ADM"/>
    <property type="match status" value="1"/>
</dbReference>
<accession>B2DCR6</accession>
<dbReference type="AlphaFoldDB" id="B2DCR6"/>
<evidence type="ECO:0000256" key="4">
    <source>
        <dbReference type="ARBA" id="ARBA00022729"/>
    </source>
</evidence>
<feature type="signal peptide" evidence="7">
    <location>
        <begin position="1"/>
        <end position="23"/>
    </location>
</feature>
<feature type="region of interest" description="Disordered" evidence="6">
    <location>
        <begin position="76"/>
        <end position="118"/>
    </location>
</feature>
<evidence type="ECO:0000256" key="3">
    <source>
        <dbReference type="ARBA" id="ARBA00022525"/>
    </source>
</evidence>
<keyword evidence="4 7" id="KW-0732">Signal</keyword>
<evidence type="ECO:0000256" key="7">
    <source>
        <dbReference type="SAM" id="SignalP"/>
    </source>
</evidence>
<evidence type="ECO:0000256" key="5">
    <source>
        <dbReference type="ARBA" id="ARBA00023157"/>
    </source>
</evidence>
<dbReference type="GO" id="GO:0005576">
    <property type="term" value="C:extracellular region"/>
    <property type="evidence" value="ECO:0007669"/>
    <property type="project" value="UniProtKB-SubCell"/>
</dbReference>
<evidence type="ECO:0000256" key="1">
    <source>
        <dbReference type="ARBA" id="ARBA00004613"/>
    </source>
</evidence>
<proteinExistence type="evidence at transcript level"/>
<feature type="chain" id="PRO_5002777489" evidence="7">
    <location>
        <begin position="24"/>
        <end position="165"/>
    </location>
</feature>
<evidence type="ECO:0000256" key="6">
    <source>
        <dbReference type="SAM" id="MobiDB-lite"/>
    </source>
</evidence>
<sequence length="165" mass="18372">MRSFFPVTMCCISLFSLHQQLLALPTGGRLERNRLALLKRIEELSGGENAPARSGVPASPHLALEVRREWWKRRLSKAPPTRQGGPVPMPTDPFQALSGQRASRGRRHAHHGARGHHHHPQLMRVGCVLGTCQVQNLSHRLYQLIGQSGREDSSPINPHSPHSYG</sequence>
<evidence type="ECO:0000256" key="2">
    <source>
        <dbReference type="ARBA" id="ARBA00010575"/>
    </source>
</evidence>
<dbReference type="GO" id="GO:0005179">
    <property type="term" value="F:hormone activity"/>
    <property type="evidence" value="ECO:0007669"/>
    <property type="project" value="InterPro"/>
</dbReference>
<organism evidence="8">
    <name type="scientific">Anguilla japonica</name>
    <name type="common">Japanese eel</name>
    <dbReference type="NCBI Taxonomy" id="7937"/>
    <lineage>
        <taxon>Eukaryota</taxon>
        <taxon>Metazoa</taxon>
        <taxon>Chordata</taxon>
        <taxon>Craniata</taxon>
        <taxon>Vertebrata</taxon>
        <taxon>Euteleostomi</taxon>
        <taxon>Actinopterygii</taxon>
        <taxon>Neopterygii</taxon>
        <taxon>Teleostei</taxon>
        <taxon>Anguilliformes</taxon>
        <taxon>Anguillidae</taxon>
        <taxon>Anguilla</taxon>
    </lineage>
</organism>
<dbReference type="InterPro" id="IPR051665">
    <property type="entry name" value="Adrenomedullin-reg_peptide"/>
</dbReference>
<dbReference type="GO" id="GO:0007189">
    <property type="term" value="P:adenylate cyclase-activating G protein-coupled receptor signaling pathway"/>
    <property type="evidence" value="ECO:0007669"/>
    <property type="project" value="TreeGrafter"/>
</dbReference>